<name>A0A067LTQ1_BOTB1</name>
<evidence type="ECO:0000313" key="3">
    <source>
        <dbReference type="EMBL" id="KDQ06673.1"/>
    </source>
</evidence>
<evidence type="ECO:0000256" key="1">
    <source>
        <dbReference type="SAM" id="Phobius"/>
    </source>
</evidence>
<keyword evidence="4" id="KW-1185">Reference proteome</keyword>
<feature type="transmembrane region" description="Helical" evidence="1">
    <location>
        <begin position="215"/>
        <end position="234"/>
    </location>
</feature>
<keyword evidence="1" id="KW-0472">Membrane</keyword>
<evidence type="ECO:0000259" key="2">
    <source>
        <dbReference type="Pfam" id="PF20231"/>
    </source>
</evidence>
<dbReference type="EMBL" id="KL198127">
    <property type="protein sequence ID" value="KDQ06673.1"/>
    <property type="molecule type" value="Genomic_DNA"/>
</dbReference>
<organism evidence="3 4">
    <name type="scientific">Botryobasidium botryosum (strain FD-172 SS1)</name>
    <dbReference type="NCBI Taxonomy" id="930990"/>
    <lineage>
        <taxon>Eukaryota</taxon>
        <taxon>Fungi</taxon>
        <taxon>Dikarya</taxon>
        <taxon>Basidiomycota</taxon>
        <taxon>Agaricomycotina</taxon>
        <taxon>Agaricomycetes</taxon>
        <taxon>Cantharellales</taxon>
        <taxon>Botryobasidiaceae</taxon>
        <taxon>Botryobasidium</taxon>
    </lineage>
</organism>
<protein>
    <recommendedName>
        <fullName evidence="2">DUF6589 domain-containing protein</fullName>
    </recommendedName>
</protein>
<gene>
    <name evidence="3" type="ORF">BOTBODRAFT_79169</name>
</gene>
<sequence length="245" mass="27578">MSYSWTSNAIRDIRDAAMEELHTWLVDNSVLILHDNIRLVFKVQTQHVNNQTHGDNGTASTVRRAAFAQESPPIRILSVKTLMDSLCAARLHDSSVHNIITILLDSPEFSEYRHQKHPDLAPPPPIHALPTGPAHRTRQWMLGVVPIEEATYSGNIQVVEEILRQTGLDKDDAKVKLAIGNAAIPWGGDQLTESRLKIAKWFRARDINGFERMDWLLTFFGWFHVVMVLANAVYGSHRGDSKGFG</sequence>
<dbReference type="Pfam" id="PF20231">
    <property type="entry name" value="DUF6589"/>
    <property type="match status" value="1"/>
</dbReference>
<accession>A0A067LTQ1</accession>
<dbReference type="HOGENOM" id="CLU_007061_0_0_1"/>
<dbReference type="AlphaFoldDB" id="A0A067LTQ1"/>
<reference evidence="4" key="1">
    <citation type="journal article" date="2014" name="Proc. Natl. Acad. Sci. U.S.A.">
        <title>Extensive sampling of basidiomycete genomes demonstrates inadequacy of the white-rot/brown-rot paradigm for wood decay fungi.</title>
        <authorList>
            <person name="Riley R."/>
            <person name="Salamov A.A."/>
            <person name="Brown D.W."/>
            <person name="Nagy L.G."/>
            <person name="Floudas D."/>
            <person name="Held B.W."/>
            <person name="Levasseur A."/>
            <person name="Lombard V."/>
            <person name="Morin E."/>
            <person name="Otillar R."/>
            <person name="Lindquist E.A."/>
            <person name="Sun H."/>
            <person name="LaButti K.M."/>
            <person name="Schmutz J."/>
            <person name="Jabbour D."/>
            <person name="Luo H."/>
            <person name="Baker S.E."/>
            <person name="Pisabarro A.G."/>
            <person name="Walton J.D."/>
            <person name="Blanchette R.A."/>
            <person name="Henrissat B."/>
            <person name="Martin F."/>
            <person name="Cullen D."/>
            <person name="Hibbett D.S."/>
            <person name="Grigoriev I.V."/>
        </authorList>
    </citation>
    <scope>NUCLEOTIDE SEQUENCE [LARGE SCALE GENOMIC DNA]</scope>
    <source>
        <strain evidence="4">FD-172 SS1</strain>
    </source>
</reference>
<dbReference type="InterPro" id="IPR046496">
    <property type="entry name" value="DUF6589"/>
</dbReference>
<dbReference type="STRING" id="930990.A0A067LTQ1"/>
<dbReference type="Proteomes" id="UP000027195">
    <property type="component" value="Unassembled WGS sequence"/>
</dbReference>
<keyword evidence="1" id="KW-0812">Transmembrane</keyword>
<dbReference type="InParanoid" id="A0A067LTQ1"/>
<feature type="non-terminal residue" evidence="3">
    <location>
        <position position="245"/>
    </location>
</feature>
<keyword evidence="1" id="KW-1133">Transmembrane helix</keyword>
<feature type="domain" description="DUF6589" evidence="2">
    <location>
        <begin position="88"/>
        <end position="243"/>
    </location>
</feature>
<evidence type="ECO:0000313" key="4">
    <source>
        <dbReference type="Proteomes" id="UP000027195"/>
    </source>
</evidence>
<proteinExistence type="predicted"/>
<dbReference type="OrthoDB" id="3251235at2759"/>